<reference evidence="2 3" key="1">
    <citation type="submission" date="2024-05" db="EMBL/GenBank/DDBJ databases">
        <title>Genetic variation in Jamaican populations of the coffee berry borer (Hypothenemus hampei).</title>
        <authorList>
            <person name="Errbii M."/>
            <person name="Myrie A."/>
        </authorList>
    </citation>
    <scope>NUCLEOTIDE SEQUENCE [LARGE SCALE GENOMIC DNA]</scope>
    <source>
        <strain evidence="2">JA-Hopewell-2020-01-JO</strain>
        <tissue evidence="2">Whole body</tissue>
    </source>
</reference>
<comment type="caution">
    <text evidence="2">The sequence shown here is derived from an EMBL/GenBank/DDBJ whole genome shotgun (WGS) entry which is preliminary data.</text>
</comment>
<organism evidence="2 3">
    <name type="scientific">Hypothenemus hampei</name>
    <name type="common">Coffee berry borer</name>
    <dbReference type="NCBI Taxonomy" id="57062"/>
    <lineage>
        <taxon>Eukaryota</taxon>
        <taxon>Metazoa</taxon>
        <taxon>Ecdysozoa</taxon>
        <taxon>Arthropoda</taxon>
        <taxon>Hexapoda</taxon>
        <taxon>Insecta</taxon>
        <taxon>Pterygota</taxon>
        <taxon>Neoptera</taxon>
        <taxon>Endopterygota</taxon>
        <taxon>Coleoptera</taxon>
        <taxon>Polyphaga</taxon>
        <taxon>Cucujiformia</taxon>
        <taxon>Curculionidae</taxon>
        <taxon>Scolytinae</taxon>
        <taxon>Hypothenemus</taxon>
    </lineage>
</organism>
<keyword evidence="1" id="KW-1133">Transmembrane helix</keyword>
<keyword evidence="1" id="KW-0472">Membrane</keyword>
<feature type="transmembrane region" description="Helical" evidence="1">
    <location>
        <begin position="176"/>
        <end position="197"/>
    </location>
</feature>
<dbReference type="Proteomes" id="UP001566132">
    <property type="component" value="Unassembled WGS sequence"/>
</dbReference>
<accession>A0ABD1E7J7</accession>
<evidence type="ECO:0000313" key="3">
    <source>
        <dbReference type="Proteomes" id="UP001566132"/>
    </source>
</evidence>
<evidence type="ECO:0000313" key="2">
    <source>
        <dbReference type="EMBL" id="KAL1489041.1"/>
    </source>
</evidence>
<keyword evidence="3" id="KW-1185">Reference proteome</keyword>
<keyword evidence="1" id="KW-0812">Transmembrane</keyword>
<protein>
    <submittedName>
        <fullName evidence="2">Uncharacterized protein</fullName>
    </submittedName>
</protein>
<evidence type="ECO:0000256" key="1">
    <source>
        <dbReference type="SAM" id="Phobius"/>
    </source>
</evidence>
<dbReference type="AlphaFoldDB" id="A0ABD1E7J7"/>
<name>A0ABD1E7J7_HYPHA</name>
<dbReference type="EMBL" id="JBDJPC010000012">
    <property type="protein sequence ID" value="KAL1489041.1"/>
    <property type="molecule type" value="Genomic_DNA"/>
</dbReference>
<sequence>MKGRLLLIRIENQLNIVPTLTTPSPKIEMIYNLKLSILPQSLILQGPSVQFRCPELYSMIVKLLSLISVRLFNETNCMYGLIAQTFGITVCLRVNGKNSAWEMPCSYKRKTPVHDPDVIKQAVAAMKLGMSLCAVALDFNIPRLTLLLHRRNNEAVAEGDGGVTEVNLDHLRSVTIGHATVTAFFLHVAFNFTFIFVNLL</sequence>
<gene>
    <name evidence="2" type="ORF">ABEB36_013986</name>
</gene>
<proteinExistence type="predicted"/>